<dbReference type="PROSITE" id="PS51462">
    <property type="entry name" value="NUDIX"/>
    <property type="match status" value="1"/>
</dbReference>
<evidence type="ECO:0000313" key="6">
    <source>
        <dbReference type="Proteomes" id="UP000642107"/>
    </source>
</evidence>
<comment type="cofactor">
    <cofactor evidence="1">
        <name>Mg(2+)</name>
        <dbReference type="ChEBI" id="CHEBI:18420"/>
    </cofactor>
</comment>
<dbReference type="CDD" id="cd04690">
    <property type="entry name" value="NUDIX_Hydrolase"/>
    <property type="match status" value="1"/>
</dbReference>
<evidence type="ECO:0000259" key="4">
    <source>
        <dbReference type="PROSITE" id="PS51462"/>
    </source>
</evidence>
<name>A0ABR9DQT4_9MICO</name>
<proteinExistence type="predicted"/>
<dbReference type="EMBL" id="JACZDF010000003">
    <property type="protein sequence ID" value="MBD9699482.1"/>
    <property type="molecule type" value="Genomic_DNA"/>
</dbReference>
<evidence type="ECO:0000256" key="1">
    <source>
        <dbReference type="ARBA" id="ARBA00001946"/>
    </source>
</evidence>
<evidence type="ECO:0000256" key="2">
    <source>
        <dbReference type="ARBA" id="ARBA00022801"/>
    </source>
</evidence>
<accession>A0ABR9DQT4</accession>
<dbReference type="Proteomes" id="UP000642107">
    <property type="component" value="Unassembled WGS sequence"/>
</dbReference>
<dbReference type="InterPro" id="IPR000086">
    <property type="entry name" value="NUDIX_hydrolase_dom"/>
</dbReference>
<gene>
    <name evidence="5" type="ORF">IGS67_08265</name>
</gene>
<sequence length="177" mass="18944">MTQRPAPGARRPAPSARRPAPPRRAAQRPSPSHGRRRAAAYPGRVPTVLTIAAVCFRDPAGHILTVRKRGTSKFMLVGGKLEPGESASAAAVREVREEVGLVLSVDDLELLDTFDSDAANETDTRIDSTVYLAPLPADALPLAAAEIAELAWLDPATAPGREDLAPLLRDHVVPRLR</sequence>
<dbReference type="PROSITE" id="PS00893">
    <property type="entry name" value="NUDIX_BOX"/>
    <property type="match status" value="1"/>
</dbReference>
<keyword evidence="6" id="KW-1185">Reference proteome</keyword>
<dbReference type="Gene3D" id="3.90.79.10">
    <property type="entry name" value="Nucleoside Triphosphate Pyrophosphohydrolase"/>
    <property type="match status" value="1"/>
</dbReference>
<evidence type="ECO:0000313" key="5">
    <source>
        <dbReference type="EMBL" id="MBD9699482.1"/>
    </source>
</evidence>
<reference evidence="5 6" key="1">
    <citation type="submission" date="2020-09" db="EMBL/GenBank/DDBJ databases">
        <title>Flavimobilis rhizosphaerae sp. nov., isolated from rhizosphere soil of Spartina alterniflora.</title>
        <authorList>
            <person name="Hanqin C."/>
        </authorList>
    </citation>
    <scope>NUCLEOTIDE SEQUENCE [LARGE SCALE GENOMIC DNA]</scope>
    <source>
        <strain evidence="5 6">GY 10621</strain>
    </source>
</reference>
<comment type="caution">
    <text evidence="5">The sequence shown here is derived from an EMBL/GenBank/DDBJ whole genome shotgun (WGS) entry which is preliminary data.</text>
</comment>
<dbReference type="PANTHER" id="PTHR43046:SF2">
    <property type="entry name" value="8-OXO-DGTP DIPHOSPHATASE-RELATED"/>
    <property type="match status" value="1"/>
</dbReference>
<dbReference type="InterPro" id="IPR020084">
    <property type="entry name" value="NUDIX_hydrolase_CS"/>
</dbReference>
<dbReference type="Pfam" id="PF00293">
    <property type="entry name" value="NUDIX"/>
    <property type="match status" value="1"/>
</dbReference>
<feature type="region of interest" description="Disordered" evidence="3">
    <location>
        <begin position="1"/>
        <end position="41"/>
    </location>
</feature>
<protein>
    <submittedName>
        <fullName evidence="5">NUDIX domain-containing protein</fullName>
    </submittedName>
</protein>
<evidence type="ECO:0000256" key="3">
    <source>
        <dbReference type="SAM" id="MobiDB-lite"/>
    </source>
</evidence>
<organism evidence="5 6">
    <name type="scientific">Flavimobilis rhizosphaerae</name>
    <dbReference type="NCBI Taxonomy" id="2775421"/>
    <lineage>
        <taxon>Bacteria</taxon>
        <taxon>Bacillati</taxon>
        <taxon>Actinomycetota</taxon>
        <taxon>Actinomycetes</taxon>
        <taxon>Micrococcales</taxon>
        <taxon>Jonesiaceae</taxon>
        <taxon>Flavimobilis</taxon>
    </lineage>
</organism>
<dbReference type="InterPro" id="IPR015797">
    <property type="entry name" value="NUDIX_hydrolase-like_dom_sf"/>
</dbReference>
<feature type="domain" description="Nudix hydrolase" evidence="4">
    <location>
        <begin position="46"/>
        <end position="177"/>
    </location>
</feature>
<dbReference type="PANTHER" id="PTHR43046">
    <property type="entry name" value="GDP-MANNOSE MANNOSYL HYDROLASE"/>
    <property type="match status" value="1"/>
</dbReference>
<dbReference type="SUPFAM" id="SSF55811">
    <property type="entry name" value="Nudix"/>
    <property type="match status" value="1"/>
</dbReference>
<feature type="compositionally biased region" description="Low complexity" evidence="3">
    <location>
        <begin position="1"/>
        <end position="32"/>
    </location>
</feature>
<keyword evidence="2" id="KW-0378">Hydrolase</keyword>